<dbReference type="GO" id="GO:0007021">
    <property type="term" value="P:tubulin complex assembly"/>
    <property type="evidence" value="ECO:0007669"/>
    <property type="project" value="InterPro"/>
</dbReference>
<evidence type="ECO:0000256" key="2">
    <source>
        <dbReference type="ARBA" id="ARBA00023186"/>
    </source>
</evidence>
<dbReference type="InterPro" id="IPR004226">
    <property type="entry name" value="TBCA"/>
</dbReference>
<comment type="caution">
    <text evidence="3">The sequence shown here is derived from an EMBL/GenBank/DDBJ whole genome shotgun (WGS) entry which is preliminary data.</text>
</comment>
<sequence length="192" mass="21685">MKERENTDDDEEKISDKILKVDTWKPPLRSLKGKEEVCLRTADNSPQTLLALSSSRRHGAPSMAMQGTRTTCPTRTLLELRVWICLLNCFWEITKVSDDMENVLADSRMMIPNCHNRLEAALADLKGALQVQVAHMLEIESICYASNSWHVGQFYVLFQAELEESNEKEGPEIDDAKSTIDEVEKVVGTTEA</sequence>
<evidence type="ECO:0000313" key="3">
    <source>
        <dbReference type="EMBL" id="RYR03142.1"/>
    </source>
</evidence>
<dbReference type="Gene3D" id="1.20.58.90">
    <property type="match status" value="1"/>
</dbReference>
<dbReference type="EMBL" id="SDMP01000016">
    <property type="protein sequence ID" value="RYR03142.1"/>
    <property type="molecule type" value="Genomic_DNA"/>
</dbReference>
<dbReference type="InterPro" id="IPR036126">
    <property type="entry name" value="TBCA_sf"/>
</dbReference>
<evidence type="ECO:0000313" key="4">
    <source>
        <dbReference type="Proteomes" id="UP000289738"/>
    </source>
</evidence>
<dbReference type="Proteomes" id="UP000289738">
    <property type="component" value="Chromosome B06"/>
</dbReference>
<keyword evidence="4" id="KW-1185">Reference proteome</keyword>
<name>A0A444YMJ5_ARAHY</name>
<dbReference type="AlphaFoldDB" id="A0A444YMJ5"/>
<accession>A0A444YMJ5</accession>
<dbReference type="GO" id="GO:0015630">
    <property type="term" value="C:microtubule cytoskeleton"/>
    <property type="evidence" value="ECO:0007669"/>
    <property type="project" value="TreeGrafter"/>
</dbReference>
<dbReference type="GO" id="GO:0048487">
    <property type="term" value="F:beta-tubulin binding"/>
    <property type="evidence" value="ECO:0007669"/>
    <property type="project" value="InterPro"/>
</dbReference>
<dbReference type="GO" id="GO:0005829">
    <property type="term" value="C:cytosol"/>
    <property type="evidence" value="ECO:0007669"/>
    <property type="project" value="TreeGrafter"/>
</dbReference>
<dbReference type="PANTHER" id="PTHR21500">
    <property type="entry name" value="TUBULIN-SPECIFIC CHAPERONE A"/>
    <property type="match status" value="1"/>
</dbReference>
<organism evidence="3 4">
    <name type="scientific">Arachis hypogaea</name>
    <name type="common">Peanut</name>
    <dbReference type="NCBI Taxonomy" id="3818"/>
    <lineage>
        <taxon>Eukaryota</taxon>
        <taxon>Viridiplantae</taxon>
        <taxon>Streptophyta</taxon>
        <taxon>Embryophyta</taxon>
        <taxon>Tracheophyta</taxon>
        <taxon>Spermatophyta</taxon>
        <taxon>Magnoliopsida</taxon>
        <taxon>eudicotyledons</taxon>
        <taxon>Gunneridae</taxon>
        <taxon>Pentapetalae</taxon>
        <taxon>rosids</taxon>
        <taxon>fabids</taxon>
        <taxon>Fabales</taxon>
        <taxon>Fabaceae</taxon>
        <taxon>Papilionoideae</taxon>
        <taxon>50 kb inversion clade</taxon>
        <taxon>dalbergioids sensu lato</taxon>
        <taxon>Dalbergieae</taxon>
        <taxon>Pterocarpus clade</taxon>
        <taxon>Arachis</taxon>
    </lineage>
</organism>
<proteinExistence type="inferred from homology"/>
<evidence type="ECO:0000256" key="1">
    <source>
        <dbReference type="ARBA" id="ARBA00006806"/>
    </source>
</evidence>
<protein>
    <submittedName>
        <fullName evidence="3">Uncharacterized protein</fullName>
    </submittedName>
</protein>
<dbReference type="SUPFAM" id="SSF46988">
    <property type="entry name" value="Tubulin chaperone cofactor A"/>
    <property type="match status" value="1"/>
</dbReference>
<keyword evidence="2" id="KW-0143">Chaperone</keyword>
<gene>
    <name evidence="3" type="ORF">Ahy_B06g081981</name>
</gene>
<dbReference type="PANTHER" id="PTHR21500:SF0">
    <property type="entry name" value="TUBULIN-SPECIFIC CHAPERONE A"/>
    <property type="match status" value="1"/>
</dbReference>
<reference evidence="3 4" key="1">
    <citation type="submission" date="2019-01" db="EMBL/GenBank/DDBJ databases">
        <title>Sequencing of cultivated peanut Arachis hypogaea provides insights into genome evolution and oil improvement.</title>
        <authorList>
            <person name="Chen X."/>
        </authorList>
    </citation>
    <scope>NUCLEOTIDE SEQUENCE [LARGE SCALE GENOMIC DNA]</scope>
    <source>
        <strain evidence="4">cv. Fuhuasheng</strain>
        <tissue evidence="3">Leaves</tissue>
    </source>
</reference>
<comment type="similarity">
    <text evidence="1">Belongs to the TBCA family.</text>
</comment>
<dbReference type="GO" id="GO:0007023">
    <property type="term" value="P:post-chaperonin tubulin folding pathway"/>
    <property type="evidence" value="ECO:0007669"/>
    <property type="project" value="InterPro"/>
</dbReference>